<dbReference type="PROSITE" id="PS50088">
    <property type="entry name" value="ANK_REPEAT"/>
    <property type="match status" value="5"/>
</dbReference>
<dbReference type="Pfam" id="PF12796">
    <property type="entry name" value="Ank_2"/>
    <property type="match status" value="2"/>
</dbReference>
<feature type="transmembrane region" description="Helical" evidence="5">
    <location>
        <begin position="243"/>
        <end position="263"/>
    </location>
</feature>
<gene>
    <name evidence="7" type="ORF">BHE90_003923</name>
</gene>
<proteinExistence type="predicted"/>
<feature type="repeat" description="ANK" evidence="3">
    <location>
        <begin position="1191"/>
        <end position="1223"/>
    </location>
</feature>
<sequence>MKYILRIIFVILGVLARPSNAESFDDFLNNLYSDLAPLITLFGERVTMQFISQALGFADCIALAMFPLGIITIMVSAIRVGGPTWLKAIVGRAKENKAAAELELMSSTSREVCELFNGENIVRCLGSGSVWQYVCLFRKGTGSGETERGNVEIEFMTPDEAVKGGFLGLRYESVSQMIWRKLRRNVLLANLVSPSKEPCIELGIRDATLPRPPKVIVIHDDKPEAPNISLNLQGHPWRLPIRFVAMIGFYLQVGILMFFWRIVDEPKYRLIFTKDDKPVRNHAFPLTFTGTIALVIGMIICAHVVERGTREKTYHVDNEFEMRLYWLQNQQTVNDQMFESFSIAQSKTCHNFRTSRREGKYRQKRWLENWQQIRATAGVIIGVTGFVLQFVGLRSMSPYASLAQLCCIALMTFLRAVIFPGFSTSFKPAKLADNFELDWLAQKLGIEARLISHEGAAQGKEGGDDGLKHRILISWSILHDRKDGYRALEPLTPAMSQASASEAQHVLVMRRGLRRLSKVSSTASKCAAKLATAMENALGILFPNGSGPEGAQGFRWVIDVSMEGVTQQVWIDFPFANGVWKVPACDLEAALSLSTYTNEAAKEKQKSGQQRKEAENIEDENDGRGRHESSPKDPEPTLDEVNRTKDYVIRDLGLWILEDTRALAALKKKMQGLRAFCARDPGHQGSITQMLGSDLLDVDIYATRLLFSFIWSMAKALRGRIKGKAKSRRDTCNGCPHPEKYCPLRILSLQNAELNALARTLAMASCLPEQATMIETVTALSVTGKLPIPQPWFDSQSAVAQARYESGNLHLLEIHIIHAISRVRDDGDQLSGVAHRAVAWLLELYHSLTRTLKRFGHECEPRSSRLQDLRHYLHLELTKTVDDCFGPDFLGHMSNLYARQGREMDLDFRRAARGELPAYLEVTSLHRRAMSRSIISSVPLEQQALLDAQDISNWSPLHWAAARANVELAKRLLELGADKTLRDLGGFTAAHYACQSGCPKMIRLFIEKKVALDTQATDGTFPMHLAVETGNHNVVKILLENKNGTDADQRPRDFDGRMPVHYAAAGGHALIVRMLKADIDAQDDSGWTALHMAALAEKKFLIKMLYELSADGEVKDKMGRTPLVLACSEGRWGAVGELVNAGATVDEKDSDGMTVFHHLAIKGASSALISTIVEGLDGTDIRRLINSQDPGGRTPLYIAAGTRNRDTVHGLIQAGADVTMIGGGRLDFMASKG</sequence>
<feature type="compositionally biased region" description="Basic and acidic residues" evidence="4">
    <location>
        <begin position="622"/>
        <end position="641"/>
    </location>
</feature>
<organism evidence="7 8">
    <name type="scientific">Fusarium euwallaceae</name>
    <dbReference type="NCBI Taxonomy" id="1147111"/>
    <lineage>
        <taxon>Eukaryota</taxon>
        <taxon>Fungi</taxon>
        <taxon>Dikarya</taxon>
        <taxon>Ascomycota</taxon>
        <taxon>Pezizomycotina</taxon>
        <taxon>Sordariomycetes</taxon>
        <taxon>Hypocreomycetidae</taxon>
        <taxon>Hypocreales</taxon>
        <taxon>Nectriaceae</taxon>
        <taxon>Fusarium</taxon>
        <taxon>Fusarium solani species complex</taxon>
    </lineage>
</organism>
<evidence type="ECO:0000256" key="3">
    <source>
        <dbReference type="PROSITE-ProRule" id="PRU00023"/>
    </source>
</evidence>
<dbReference type="Gene3D" id="1.25.40.20">
    <property type="entry name" value="Ankyrin repeat-containing domain"/>
    <property type="match status" value="1"/>
</dbReference>
<keyword evidence="1" id="KW-0677">Repeat</keyword>
<keyword evidence="2 3" id="KW-0040">ANK repeat</keyword>
<protein>
    <submittedName>
        <fullName evidence="7">Uncharacterized protein</fullName>
    </submittedName>
</protein>
<feature type="signal peptide" evidence="6">
    <location>
        <begin position="1"/>
        <end position="21"/>
    </location>
</feature>
<dbReference type="InterPro" id="IPR036770">
    <property type="entry name" value="Ankyrin_rpt-contain_sf"/>
</dbReference>
<feature type="chain" id="PRO_5019301502" evidence="6">
    <location>
        <begin position="22"/>
        <end position="1233"/>
    </location>
</feature>
<dbReference type="Pfam" id="PF00023">
    <property type="entry name" value="Ank"/>
    <property type="match status" value="2"/>
</dbReference>
<dbReference type="Proteomes" id="UP000287124">
    <property type="component" value="Unassembled WGS sequence"/>
</dbReference>
<feature type="repeat" description="ANK" evidence="3">
    <location>
        <begin position="1085"/>
        <end position="1117"/>
    </location>
</feature>
<feature type="repeat" description="ANK" evidence="3">
    <location>
        <begin position="1018"/>
        <end position="1050"/>
    </location>
</feature>
<feature type="transmembrane region" description="Helical" evidence="5">
    <location>
        <begin position="283"/>
        <end position="305"/>
    </location>
</feature>
<dbReference type="PROSITE" id="PS50297">
    <property type="entry name" value="ANK_REP_REGION"/>
    <property type="match status" value="5"/>
</dbReference>
<dbReference type="EMBL" id="MIKF01000038">
    <property type="protein sequence ID" value="RTE81627.1"/>
    <property type="molecule type" value="Genomic_DNA"/>
</dbReference>
<evidence type="ECO:0000313" key="7">
    <source>
        <dbReference type="EMBL" id="RTE81627.1"/>
    </source>
</evidence>
<keyword evidence="6" id="KW-0732">Signal</keyword>
<feature type="transmembrane region" description="Helical" evidence="5">
    <location>
        <begin position="373"/>
        <end position="393"/>
    </location>
</feature>
<keyword evidence="5" id="KW-0472">Membrane</keyword>
<feature type="region of interest" description="Disordered" evidence="4">
    <location>
        <begin position="601"/>
        <end position="641"/>
    </location>
</feature>
<dbReference type="InterPro" id="IPR002110">
    <property type="entry name" value="Ankyrin_rpt"/>
</dbReference>
<evidence type="ECO:0000256" key="5">
    <source>
        <dbReference type="SAM" id="Phobius"/>
    </source>
</evidence>
<evidence type="ECO:0000256" key="4">
    <source>
        <dbReference type="SAM" id="MobiDB-lite"/>
    </source>
</evidence>
<evidence type="ECO:0000256" key="2">
    <source>
        <dbReference type="ARBA" id="ARBA00023043"/>
    </source>
</evidence>
<keyword evidence="5" id="KW-0812">Transmembrane</keyword>
<dbReference type="PANTHER" id="PTHR24166:SF48">
    <property type="entry name" value="PROTEIN VAPYRIN"/>
    <property type="match status" value="1"/>
</dbReference>
<keyword evidence="8" id="KW-1185">Reference proteome</keyword>
<dbReference type="AlphaFoldDB" id="A0A430M0U9"/>
<dbReference type="SMART" id="SM00248">
    <property type="entry name" value="ANK"/>
    <property type="match status" value="8"/>
</dbReference>
<feature type="transmembrane region" description="Helical" evidence="5">
    <location>
        <begin position="54"/>
        <end position="78"/>
    </location>
</feature>
<comment type="caution">
    <text evidence="7">The sequence shown here is derived from an EMBL/GenBank/DDBJ whole genome shotgun (WGS) entry which is preliminary data.</text>
</comment>
<keyword evidence="5" id="KW-1133">Transmembrane helix</keyword>
<dbReference type="PANTHER" id="PTHR24166">
    <property type="entry name" value="ROLLING PEBBLES, ISOFORM B"/>
    <property type="match status" value="1"/>
</dbReference>
<name>A0A430M0U9_9HYPO</name>
<feature type="repeat" description="ANK" evidence="3">
    <location>
        <begin position="952"/>
        <end position="984"/>
    </location>
</feature>
<feature type="repeat" description="ANK" evidence="3">
    <location>
        <begin position="1118"/>
        <end position="1150"/>
    </location>
</feature>
<evidence type="ECO:0000256" key="1">
    <source>
        <dbReference type="ARBA" id="ARBA00022737"/>
    </source>
</evidence>
<evidence type="ECO:0000256" key="6">
    <source>
        <dbReference type="SAM" id="SignalP"/>
    </source>
</evidence>
<reference evidence="7 8" key="1">
    <citation type="submission" date="2017-06" db="EMBL/GenBank/DDBJ databases">
        <title>Comparative genomic analysis of Ambrosia Fusariam Clade fungi.</title>
        <authorList>
            <person name="Stajich J.E."/>
            <person name="Carrillo J."/>
            <person name="Kijimoto T."/>
            <person name="Eskalen A."/>
            <person name="O'Donnell K."/>
            <person name="Kasson M."/>
        </authorList>
    </citation>
    <scope>NUCLEOTIDE SEQUENCE [LARGE SCALE GENOMIC DNA]</scope>
    <source>
        <strain evidence="7 8">UCR1854</strain>
    </source>
</reference>
<dbReference type="InterPro" id="IPR050889">
    <property type="entry name" value="Dendritic_Spine_Reg/Scaffold"/>
</dbReference>
<feature type="compositionally biased region" description="Basic and acidic residues" evidence="4">
    <location>
        <begin position="601"/>
        <end position="615"/>
    </location>
</feature>
<evidence type="ECO:0000313" key="8">
    <source>
        <dbReference type="Proteomes" id="UP000287124"/>
    </source>
</evidence>
<accession>A0A430M0U9</accession>
<dbReference type="SUPFAM" id="SSF48403">
    <property type="entry name" value="Ankyrin repeat"/>
    <property type="match status" value="2"/>
</dbReference>